<dbReference type="EMBL" id="LAZR01000190">
    <property type="protein sequence ID" value="KKN83101.1"/>
    <property type="molecule type" value="Genomic_DNA"/>
</dbReference>
<keyword evidence="1" id="KW-0472">Membrane</keyword>
<dbReference type="Pfam" id="PF13646">
    <property type="entry name" value="HEAT_2"/>
    <property type="match status" value="1"/>
</dbReference>
<dbReference type="AlphaFoldDB" id="A0A0F9WBD8"/>
<dbReference type="InterPro" id="IPR016024">
    <property type="entry name" value="ARM-type_fold"/>
</dbReference>
<evidence type="ECO:0000256" key="1">
    <source>
        <dbReference type="SAM" id="Phobius"/>
    </source>
</evidence>
<keyword evidence="1" id="KW-1133">Transmembrane helix</keyword>
<protein>
    <recommendedName>
        <fullName evidence="3">HEAT repeat domain-containing protein</fullName>
    </recommendedName>
</protein>
<evidence type="ECO:0008006" key="3">
    <source>
        <dbReference type="Google" id="ProtNLM"/>
    </source>
</evidence>
<comment type="caution">
    <text evidence="2">The sequence shown here is derived from an EMBL/GenBank/DDBJ whole genome shotgun (WGS) entry which is preliminary data.</text>
</comment>
<name>A0A0F9WBD8_9ZZZZ</name>
<sequence>MMLNAQDKTKAPTGGPVRLRRFFVALCVAVGVVVVYQYVAQERQLPDYRQKIYAALVSWGVSIDGVVLPVSREDIDRHIALLWSDDGEHRVEAAAWLASRGVQEAGPAIAASMKDEGTYRPCQLAHSLGFLGDDRWVAPLADAIQDPRNADLRVCATIALGELGSAKAVDVLIGAHRQGTVGSLALTALSNIADPSALPYLHSVVQAPRNKIERRAAEEAIERIALVQQDDPVPFLIDRVRRSAKFGPLDDWAVKKLVGLGDPRAIRAFERAFQDVGLDRDDDLVVLAAAMLAQGQGGLSAIRGLALAPSRSGASRSEIAQAAWALGNNVLAFRMPPANAAPVAQKQPG</sequence>
<dbReference type="SUPFAM" id="SSF48371">
    <property type="entry name" value="ARM repeat"/>
    <property type="match status" value="1"/>
</dbReference>
<gene>
    <name evidence="2" type="ORF">LCGC14_0302140</name>
</gene>
<organism evidence="2">
    <name type="scientific">marine sediment metagenome</name>
    <dbReference type="NCBI Taxonomy" id="412755"/>
    <lineage>
        <taxon>unclassified sequences</taxon>
        <taxon>metagenomes</taxon>
        <taxon>ecological metagenomes</taxon>
    </lineage>
</organism>
<reference evidence="2" key="1">
    <citation type="journal article" date="2015" name="Nature">
        <title>Complex archaea that bridge the gap between prokaryotes and eukaryotes.</title>
        <authorList>
            <person name="Spang A."/>
            <person name="Saw J.H."/>
            <person name="Jorgensen S.L."/>
            <person name="Zaremba-Niedzwiedzka K."/>
            <person name="Martijn J."/>
            <person name="Lind A.E."/>
            <person name="van Eijk R."/>
            <person name="Schleper C."/>
            <person name="Guy L."/>
            <person name="Ettema T.J."/>
        </authorList>
    </citation>
    <scope>NUCLEOTIDE SEQUENCE</scope>
</reference>
<keyword evidence="1" id="KW-0812">Transmembrane</keyword>
<accession>A0A0F9WBD8</accession>
<dbReference type="Gene3D" id="1.25.10.10">
    <property type="entry name" value="Leucine-rich Repeat Variant"/>
    <property type="match status" value="1"/>
</dbReference>
<proteinExistence type="predicted"/>
<dbReference type="InterPro" id="IPR011989">
    <property type="entry name" value="ARM-like"/>
</dbReference>
<evidence type="ECO:0000313" key="2">
    <source>
        <dbReference type="EMBL" id="KKN83101.1"/>
    </source>
</evidence>
<feature type="transmembrane region" description="Helical" evidence="1">
    <location>
        <begin position="21"/>
        <end position="40"/>
    </location>
</feature>